<dbReference type="OMA" id="EHRTAIC"/>
<reference evidence="3" key="2">
    <citation type="submission" date="2013-10" db="EMBL/GenBank/DDBJ databases">
        <authorList>
            <person name="Aslett M."/>
        </authorList>
    </citation>
    <scope>NUCLEOTIDE SEQUENCE</scope>
    <source>
        <strain evidence="3">Houghton</strain>
    </source>
</reference>
<evidence type="ECO:0000313" key="4">
    <source>
        <dbReference type="Proteomes" id="UP000018050"/>
    </source>
</evidence>
<proteinExistence type="predicted"/>
<feature type="compositionally biased region" description="Polar residues" evidence="1">
    <location>
        <begin position="484"/>
        <end position="497"/>
    </location>
</feature>
<feature type="region of interest" description="Disordered" evidence="1">
    <location>
        <begin position="798"/>
        <end position="832"/>
    </location>
</feature>
<feature type="region of interest" description="Disordered" evidence="1">
    <location>
        <begin position="477"/>
        <end position="519"/>
    </location>
</feature>
<dbReference type="RefSeq" id="XP_013249210.1">
    <property type="nucleotide sequence ID" value="XM_013393756.1"/>
</dbReference>
<evidence type="ECO:0000256" key="1">
    <source>
        <dbReference type="SAM" id="MobiDB-lite"/>
    </source>
</evidence>
<dbReference type="VEuPathDB" id="ToxoDB:EAH_00057150"/>
<reference evidence="3" key="1">
    <citation type="submission" date="2013-10" db="EMBL/GenBank/DDBJ databases">
        <title>Genomic analysis of the causative agents of coccidiosis in chickens.</title>
        <authorList>
            <person name="Reid A.J."/>
            <person name="Blake D."/>
            <person name="Billington K."/>
            <person name="Browne H."/>
            <person name="Dunn M."/>
            <person name="Hung S."/>
            <person name="Kawahara F."/>
            <person name="Miranda-Saavedra D."/>
            <person name="Mourier T."/>
            <person name="Nagra H."/>
            <person name="Otto T.D."/>
            <person name="Rawlings N."/>
            <person name="Sanchez A."/>
            <person name="Sanders M."/>
            <person name="Subramaniam C."/>
            <person name="Tay Y."/>
            <person name="Dear P."/>
            <person name="Doerig C."/>
            <person name="Gruber A."/>
            <person name="Parkinson J."/>
            <person name="Shirley M."/>
            <person name="Wan K.L."/>
            <person name="Berriman M."/>
            <person name="Tomley F."/>
            <person name="Pain A."/>
        </authorList>
    </citation>
    <scope>NUCLEOTIDE SEQUENCE</scope>
    <source>
        <strain evidence="3">Houghton</strain>
    </source>
</reference>
<dbReference type="EMBL" id="HG671388">
    <property type="protein sequence ID" value="CDI80897.1"/>
    <property type="molecule type" value="Genomic_DNA"/>
</dbReference>
<dbReference type="OrthoDB" id="348183at2759"/>
<gene>
    <name evidence="3" type="ORF">EAH_00057150</name>
</gene>
<sequence length="832" mass="89838">MESQGRPNIDVGLLPVGSIEWGIGSVSARKSMIDCGSLCERRPHNNRDSYPLWIYLLGLTFTSLATTYLVLRCFNFERERRQVVGSIRSLAGGSDRPCDGDTNPDEEEVQALQAGGFKVTSGEGDATRGFKGYEEQARAARQRLPSTTASGTFGQPSQHRSPRRPGISTPAVGISKEPLQHRNSSVGVESALQYDVGKGMSGDVGGGSTEPCVGGAVGGLEARGDFGAEPEGQLHGNLLELWKQRRLPPHVEQQVVNLLQRMANDASLCRSLLPTLNASEGLRLTYEVLRLLALDLGAISLVQEHLEPFRLMVGDALMALGLEALEYGGYEGKLEEHRTAICELIQVIDRLKEPRPFTERPRNIKYRTKMTAILRTAEMTENFCGLVLGELLRAAESPQRLAGTGCERQLRVLKALYRVHSSYIARDGSLRFYIVLIQERLGVNPLLGQHHHQMAGQPLPPLQSSVEEIAEAVRRSGGIPPQVQKDTAQQQIESPSHVQPYGLRPHLQHQGGLIPGTRPSLAFPGSTAIKVQKIMTHPVVSPRSQASERLLGYQDPAAPASSLQSGGTLEALPPSSPLLRPGVHVSSQDFQGRPLELPHVRTLTVPPAVQSHQAVGGPRALLQRPLLNWLPREQPLQGAAPASYSARAPFMDFRGHNLQAPSPAFSGPKLASPEPSMLSGGQDIQPTPATLSWSASSEGKSASHDVLEGSEGTTAGFSANRSAKWQVSFTHGPAGVPHPVPRQSWGDAAGTLANVRWSYREYSLFGQGGQSLWPQSGLSQLLTGASGPMHGLKREGAIQQGTDEDRQRANIPIGGHQLTDSTYVGADPSADW</sequence>
<evidence type="ECO:0000256" key="2">
    <source>
        <dbReference type="SAM" id="Phobius"/>
    </source>
</evidence>
<protein>
    <submittedName>
        <fullName evidence="3">Uncharacterized protein</fullName>
    </submittedName>
</protein>
<accession>U6GMT6</accession>
<keyword evidence="2" id="KW-0812">Transmembrane</keyword>
<dbReference type="GeneID" id="25273785"/>
<feature type="compositionally biased region" description="Polar residues" evidence="1">
    <location>
        <begin position="144"/>
        <end position="159"/>
    </location>
</feature>
<keyword evidence="2" id="KW-1133">Transmembrane helix</keyword>
<evidence type="ECO:0000313" key="3">
    <source>
        <dbReference type="EMBL" id="CDI80897.1"/>
    </source>
</evidence>
<feature type="compositionally biased region" description="Polar residues" evidence="1">
    <location>
        <begin position="682"/>
        <end position="691"/>
    </location>
</feature>
<feature type="transmembrane region" description="Helical" evidence="2">
    <location>
        <begin position="52"/>
        <end position="71"/>
    </location>
</feature>
<name>U6GMT6_EIMAC</name>
<keyword evidence="4" id="KW-1185">Reference proteome</keyword>
<keyword evidence="2" id="KW-0472">Membrane</keyword>
<feature type="region of interest" description="Disordered" evidence="1">
    <location>
        <begin position="556"/>
        <end position="578"/>
    </location>
</feature>
<feature type="region of interest" description="Disordered" evidence="1">
    <location>
        <begin position="138"/>
        <end position="186"/>
    </location>
</feature>
<organism evidence="3 4">
    <name type="scientific">Eimeria acervulina</name>
    <name type="common">Coccidian parasite</name>
    <dbReference type="NCBI Taxonomy" id="5801"/>
    <lineage>
        <taxon>Eukaryota</taxon>
        <taxon>Sar</taxon>
        <taxon>Alveolata</taxon>
        <taxon>Apicomplexa</taxon>
        <taxon>Conoidasida</taxon>
        <taxon>Coccidia</taxon>
        <taxon>Eucoccidiorida</taxon>
        <taxon>Eimeriorina</taxon>
        <taxon>Eimeriidae</taxon>
        <taxon>Eimeria</taxon>
    </lineage>
</organism>
<dbReference type="AlphaFoldDB" id="U6GMT6"/>
<feature type="region of interest" description="Disordered" evidence="1">
    <location>
        <begin position="658"/>
        <end position="707"/>
    </location>
</feature>
<dbReference type="Proteomes" id="UP000018050">
    <property type="component" value="Unassembled WGS sequence"/>
</dbReference>